<name>A0ABR4YUZ1_9MYCO</name>
<dbReference type="Proteomes" id="UP000031004">
    <property type="component" value="Unassembled WGS sequence"/>
</dbReference>
<proteinExistence type="predicted"/>
<feature type="chain" id="PRO_5046658768" description="Secreted protein" evidence="1">
    <location>
        <begin position="27"/>
        <end position="170"/>
    </location>
</feature>
<protein>
    <recommendedName>
        <fullName evidence="4">Secreted protein</fullName>
    </recommendedName>
</protein>
<organism evidence="2 3">
    <name type="scientific">Mycolicibacterium setense</name>
    <dbReference type="NCBI Taxonomy" id="431269"/>
    <lineage>
        <taxon>Bacteria</taxon>
        <taxon>Bacillati</taxon>
        <taxon>Actinomycetota</taxon>
        <taxon>Actinomycetes</taxon>
        <taxon>Mycobacteriales</taxon>
        <taxon>Mycobacteriaceae</taxon>
        <taxon>Mycolicibacterium</taxon>
    </lineage>
</organism>
<evidence type="ECO:0000313" key="3">
    <source>
        <dbReference type="Proteomes" id="UP000031004"/>
    </source>
</evidence>
<evidence type="ECO:0000256" key="1">
    <source>
        <dbReference type="SAM" id="SignalP"/>
    </source>
</evidence>
<keyword evidence="1" id="KW-0732">Signal</keyword>
<dbReference type="RefSeq" id="WP_039318903.1">
    <property type="nucleotide sequence ID" value="NZ_JTLZ01000005.1"/>
</dbReference>
<accession>A0ABR4YUZ1</accession>
<dbReference type="EMBL" id="JTLZ01000005">
    <property type="protein sequence ID" value="KHO26024.1"/>
    <property type="molecule type" value="Genomic_DNA"/>
</dbReference>
<reference evidence="2 3" key="1">
    <citation type="submission" date="2014-11" db="EMBL/GenBank/DDBJ databases">
        <title>Mycobacterium setense Manresensis Genome.</title>
        <authorList>
            <person name="Rech G."/>
            <person name="Sumoy L."/>
        </authorList>
    </citation>
    <scope>NUCLEOTIDE SEQUENCE [LARGE SCALE GENOMIC DNA]</scope>
    <source>
        <strain evidence="2 3">Manresensis</strain>
    </source>
</reference>
<comment type="caution">
    <text evidence="2">The sequence shown here is derived from an EMBL/GenBank/DDBJ whole genome shotgun (WGS) entry which is preliminary data.</text>
</comment>
<gene>
    <name evidence="2" type="ORF">QQ44_09525</name>
</gene>
<keyword evidence="3" id="KW-1185">Reference proteome</keyword>
<evidence type="ECO:0000313" key="2">
    <source>
        <dbReference type="EMBL" id="KHO26024.1"/>
    </source>
</evidence>
<feature type="signal peptide" evidence="1">
    <location>
        <begin position="1"/>
        <end position="26"/>
    </location>
</feature>
<sequence length="170" mass="17836">MRSMTAVLTCAAAVVVSLASAPQAGAAFCDPLPNGRFTATSDGVWAKTNDVFHDEATVTSTWTITSSCTGEPLDCAGHVVSSQGWDAPIHCESAGLWNVRRQHDNWQACADGTAVPGRQLLYFSADLTGSPSFSAVRTYSGWDRTVGVSGGCGVNQPLVIELPFRLEAAA</sequence>
<evidence type="ECO:0008006" key="4">
    <source>
        <dbReference type="Google" id="ProtNLM"/>
    </source>
</evidence>